<dbReference type="Pfam" id="PF04715">
    <property type="entry name" value="Anth_synt_I_N"/>
    <property type="match status" value="1"/>
</dbReference>
<evidence type="ECO:0000259" key="2">
    <source>
        <dbReference type="Pfam" id="PF00425"/>
    </source>
</evidence>
<dbReference type="AlphaFoldDB" id="A0A4Y3PR01"/>
<gene>
    <name evidence="4" type="primary">pabB</name>
    <name evidence="4" type="ORF">BPA01_49450</name>
</gene>
<feature type="domain" description="Chorismate-utilising enzyme C-terminal" evidence="2">
    <location>
        <begin position="237"/>
        <end position="490"/>
    </location>
</feature>
<protein>
    <submittedName>
        <fullName evidence="4">Para-aminobenzoate synthase</fullName>
    </submittedName>
</protein>
<dbReference type="InterPro" id="IPR006805">
    <property type="entry name" value="Anth_synth_I_N"/>
</dbReference>
<dbReference type="EMBL" id="BJMH01000038">
    <property type="protein sequence ID" value="GEB35365.1"/>
    <property type="molecule type" value="Genomic_DNA"/>
</dbReference>
<evidence type="ECO:0000313" key="4">
    <source>
        <dbReference type="EMBL" id="GEB35365.1"/>
    </source>
</evidence>
<evidence type="ECO:0000256" key="1">
    <source>
        <dbReference type="SAM" id="Coils"/>
    </source>
</evidence>
<dbReference type="SUPFAM" id="SSF56322">
    <property type="entry name" value="ADC synthase"/>
    <property type="match status" value="1"/>
</dbReference>
<proteinExistence type="predicted"/>
<keyword evidence="5" id="KW-1185">Reference proteome</keyword>
<comment type="caution">
    <text evidence="4">The sequence shown here is derived from an EMBL/GenBank/DDBJ whole genome shotgun (WGS) entry which is preliminary data.</text>
</comment>
<dbReference type="Proteomes" id="UP000316882">
    <property type="component" value="Unassembled WGS sequence"/>
</dbReference>
<feature type="coiled-coil region" evidence="1">
    <location>
        <begin position="188"/>
        <end position="215"/>
    </location>
</feature>
<dbReference type="PRINTS" id="PR00095">
    <property type="entry name" value="ANTSNTHASEI"/>
</dbReference>
<dbReference type="PANTHER" id="PTHR11236">
    <property type="entry name" value="AMINOBENZOATE/ANTHRANILATE SYNTHASE"/>
    <property type="match status" value="1"/>
</dbReference>
<sequence>MKKPEREAKLMFPTFAQCQSYALTYPFVPLALRGKWSSEIDPWQVLTALQPSMQDAVLLESGRVGRYTFLAYQPVATLRSQRGETIAVYPDGQVENVEADQPLDALRKLLARYRTPVVPDMPDFSGGAVGYLSYDMNRFFEPTLPEIATDDLQLPDLYVMIMQDLVVFDHQTREIVCLTHLSAKELSEETYRRAEERLAKRLNSLENLVAKTDTEDWEQLRKRPLVHETPAAVSFAKDQFEDAVRRVQEYIAQGDVFQVNLSVRQSKPMQVTAPDVYQVLRKLNPSPYMGYLSFPEFQLVSASPELLVKVKGGEVHTRPIAGTRPRGQTDEQDEALARELIDNEKERAEHVMLVDLERNDLGRVCRFGSVEVSEFMVVEKYSHVMHIVSHVKGELAQGKDAFDAVAATFPGGTITGAPKVRTMEIIEELEPVKRGVYTGSIGWFGFNGDVEVNIAIRTMVVKDGMAHVQAGAGIVIDSVPEAEYAESLKKAEALWKALEISEQRTMS</sequence>
<feature type="domain" description="Anthranilate synthase component I N-terminal" evidence="3">
    <location>
        <begin position="40"/>
        <end position="175"/>
    </location>
</feature>
<keyword evidence="1" id="KW-0175">Coiled coil</keyword>
<reference evidence="4 5" key="1">
    <citation type="submission" date="2019-06" db="EMBL/GenBank/DDBJ databases">
        <title>Whole genome shotgun sequence of Brevibacillus parabrevis NBRC 12334.</title>
        <authorList>
            <person name="Hosoyama A."/>
            <person name="Uohara A."/>
            <person name="Ohji S."/>
            <person name="Ichikawa N."/>
        </authorList>
    </citation>
    <scope>NUCLEOTIDE SEQUENCE [LARGE SCALE GENOMIC DNA]</scope>
    <source>
        <strain evidence="4 5">NBRC 12334</strain>
    </source>
</reference>
<dbReference type="InterPro" id="IPR015890">
    <property type="entry name" value="Chorismate_C"/>
</dbReference>
<name>A0A4Y3PR01_BREPA</name>
<accession>A0A4Y3PR01</accession>
<dbReference type="STRING" id="54914.AV540_07915"/>
<dbReference type="Gene3D" id="3.60.120.10">
    <property type="entry name" value="Anthranilate synthase"/>
    <property type="match status" value="1"/>
</dbReference>
<dbReference type="Pfam" id="PF00425">
    <property type="entry name" value="Chorismate_bind"/>
    <property type="match status" value="1"/>
</dbReference>
<dbReference type="InterPro" id="IPR019999">
    <property type="entry name" value="Anth_synth_I-like"/>
</dbReference>
<dbReference type="GO" id="GO:0000162">
    <property type="term" value="P:L-tryptophan biosynthetic process"/>
    <property type="evidence" value="ECO:0007669"/>
    <property type="project" value="TreeGrafter"/>
</dbReference>
<organism evidence="4 5">
    <name type="scientific">Brevibacillus parabrevis</name>
    <dbReference type="NCBI Taxonomy" id="54914"/>
    <lineage>
        <taxon>Bacteria</taxon>
        <taxon>Bacillati</taxon>
        <taxon>Bacillota</taxon>
        <taxon>Bacilli</taxon>
        <taxon>Bacillales</taxon>
        <taxon>Paenibacillaceae</taxon>
        <taxon>Brevibacillus</taxon>
    </lineage>
</organism>
<dbReference type="PANTHER" id="PTHR11236:SF41">
    <property type="entry name" value="AMINODEOXYCHORISMATE SYNTHASE COMPONENT 1"/>
    <property type="match status" value="1"/>
</dbReference>
<evidence type="ECO:0000313" key="5">
    <source>
        <dbReference type="Proteomes" id="UP000316882"/>
    </source>
</evidence>
<evidence type="ECO:0000259" key="3">
    <source>
        <dbReference type="Pfam" id="PF04715"/>
    </source>
</evidence>
<dbReference type="InterPro" id="IPR005801">
    <property type="entry name" value="ADC_synthase"/>
</dbReference>